<keyword evidence="5 11" id="KW-0735">Signal-anchor</keyword>
<keyword evidence="9 11" id="KW-0325">Glycoprotein</keyword>
<evidence type="ECO:0000256" key="5">
    <source>
        <dbReference type="ARBA" id="ARBA00022968"/>
    </source>
</evidence>
<name>A0A556TQF5_BAGYA</name>
<keyword evidence="8" id="KW-0472">Membrane</keyword>
<feature type="region of interest" description="Disordered" evidence="12">
    <location>
        <begin position="1"/>
        <end position="69"/>
    </location>
</feature>
<evidence type="ECO:0000313" key="13">
    <source>
        <dbReference type="EMBL" id="TSK38326.1"/>
    </source>
</evidence>
<keyword evidence="3 11" id="KW-0808">Transferase</keyword>
<dbReference type="InterPro" id="IPR005331">
    <property type="entry name" value="Sulfotransferase"/>
</dbReference>
<comment type="similarity">
    <text evidence="2 11">Belongs to the sulfotransferase 2 family.</text>
</comment>
<protein>
    <recommendedName>
        <fullName evidence="11">Carbohydrate sulfotransferase</fullName>
        <ecNumber evidence="11">2.8.2.-</ecNumber>
    </recommendedName>
</protein>
<keyword evidence="14" id="KW-1185">Reference proteome</keyword>
<accession>A0A556TQF5</accession>
<keyword evidence="6" id="KW-1133">Transmembrane helix</keyword>
<evidence type="ECO:0000256" key="11">
    <source>
        <dbReference type="RuleBase" id="RU364020"/>
    </source>
</evidence>
<evidence type="ECO:0000256" key="10">
    <source>
        <dbReference type="ARBA" id="ARBA00023277"/>
    </source>
</evidence>
<dbReference type="InterPro" id="IPR018011">
    <property type="entry name" value="Carb_sulfotrans_8-10"/>
</dbReference>
<reference evidence="13 14" key="1">
    <citation type="journal article" date="2019" name="Genome Biol. Evol.">
        <title>Whole-Genome Sequencing of the Giant Devil Catfish, Bagarius yarrelli.</title>
        <authorList>
            <person name="Jiang W."/>
            <person name="Lv Y."/>
            <person name="Cheng L."/>
            <person name="Yang K."/>
            <person name="Chao B."/>
            <person name="Wang X."/>
            <person name="Li Y."/>
            <person name="Pan X."/>
            <person name="You X."/>
            <person name="Zhang Y."/>
            <person name="Yang J."/>
            <person name="Li J."/>
            <person name="Zhang X."/>
            <person name="Liu S."/>
            <person name="Sun C."/>
            <person name="Yang J."/>
            <person name="Shi Q."/>
        </authorList>
    </citation>
    <scope>NUCLEOTIDE SEQUENCE [LARGE SCALE GENOMIC DNA]</scope>
    <source>
        <strain evidence="13">JWS20170419001</strain>
        <tissue evidence="13">Muscle</tissue>
    </source>
</reference>
<dbReference type="GO" id="GO:0008146">
    <property type="term" value="F:sulfotransferase activity"/>
    <property type="evidence" value="ECO:0007669"/>
    <property type="project" value="InterPro"/>
</dbReference>
<evidence type="ECO:0000256" key="6">
    <source>
        <dbReference type="ARBA" id="ARBA00022989"/>
    </source>
</evidence>
<sequence>MEKKRRPGVEFSGMTRQTKGELCVQQESDSKHSGATALRSNRQRRSDEPGADNSVSPMQFPAFEWNKPNQASPRITKSYRKLLKTSTVIRSNSSFISALSSSSSSISSSSRSTSENWKQFFRIQEARRRLIKEVCAKYRSNISRTITPHHVSRIYVEDRHKLLYCEVPKAGCSNWKRVLMVLAGVASSTQEINHDAVHYSNHLKRLDSFDRHAIAERLRSYTKVLFVREPMQRLVSAFRDKFENPNSYYHPVFGKPIISKYRVNASKSALRTGSGVTFQEFIRYLLDVHRPVGMDIHWEPVSQLCSPCLLDYDFIGKFETLEGEANFLLRRTGAPKNLTFPTFKDRNPEAARTSTQITRHYFKQLNASDRQKAYDFYYMDYLMFNYSKPFEDLY</sequence>
<organism evidence="13 14">
    <name type="scientific">Bagarius yarrelli</name>
    <name type="common">Goonch</name>
    <name type="synonym">Bagrus yarrelli</name>
    <dbReference type="NCBI Taxonomy" id="175774"/>
    <lineage>
        <taxon>Eukaryota</taxon>
        <taxon>Metazoa</taxon>
        <taxon>Chordata</taxon>
        <taxon>Craniata</taxon>
        <taxon>Vertebrata</taxon>
        <taxon>Euteleostomi</taxon>
        <taxon>Actinopterygii</taxon>
        <taxon>Neopterygii</taxon>
        <taxon>Teleostei</taxon>
        <taxon>Ostariophysi</taxon>
        <taxon>Siluriformes</taxon>
        <taxon>Sisoridae</taxon>
        <taxon>Sisorinae</taxon>
        <taxon>Bagarius</taxon>
    </lineage>
</organism>
<evidence type="ECO:0000256" key="7">
    <source>
        <dbReference type="ARBA" id="ARBA00023034"/>
    </source>
</evidence>
<evidence type="ECO:0000256" key="4">
    <source>
        <dbReference type="ARBA" id="ARBA00022692"/>
    </source>
</evidence>
<dbReference type="GO" id="GO:0016051">
    <property type="term" value="P:carbohydrate biosynthetic process"/>
    <property type="evidence" value="ECO:0007669"/>
    <property type="project" value="InterPro"/>
</dbReference>
<gene>
    <name evidence="13" type="ORF">Baya_2742</name>
</gene>
<keyword evidence="7 11" id="KW-0333">Golgi apparatus</keyword>
<dbReference type="EC" id="2.8.2.-" evidence="11"/>
<proteinExistence type="inferred from homology"/>
<evidence type="ECO:0000256" key="8">
    <source>
        <dbReference type="ARBA" id="ARBA00023136"/>
    </source>
</evidence>
<dbReference type="EMBL" id="VCAZ01000011">
    <property type="protein sequence ID" value="TSK38326.1"/>
    <property type="molecule type" value="Genomic_DNA"/>
</dbReference>
<keyword evidence="4" id="KW-0812">Transmembrane</keyword>
<dbReference type="PANTHER" id="PTHR12137">
    <property type="entry name" value="CARBOHYDRATE SULFOTRANSFERASE"/>
    <property type="match status" value="1"/>
</dbReference>
<dbReference type="PANTHER" id="PTHR12137:SF7">
    <property type="entry name" value="CARBOHYDRATE SULFOTRANSFERASE 8"/>
    <property type="match status" value="1"/>
</dbReference>
<keyword evidence="10 11" id="KW-0119">Carbohydrate metabolism</keyword>
<evidence type="ECO:0000256" key="1">
    <source>
        <dbReference type="ARBA" id="ARBA00004323"/>
    </source>
</evidence>
<comment type="caution">
    <text evidence="13">The sequence shown here is derived from an EMBL/GenBank/DDBJ whole genome shotgun (WGS) entry which is preliminary data.</text>
</comment>
<dbReference type="Proteomes" id="UP000319801">
    <property type="component" value="Unassembled WGS sequence"/>
</dbReference>
<dbReference type="OrthoDB" id="2019940at2759"/>
<evidence type="ECO:0000256" key="3">
    <source>
        <dbReference type="ARBA" id="ARBA00022679"/>
    </source>
</evidence>
<evidence type="ECO:0000313" key="14">
    <source>
        <dbReference type="Proteomes" id="UP000319801"/>
    </source>
</evidence>
<comment type="subcellular location">
    <subcellularLocation>
        <location evidence="1 11">Golgi apparatus membrane</location>
        <topology evidence="1 11">Single-pass type II membrane protein</topology>
    </subcellularLocation>
</comment>
<evidence type="ECO:0000256" key="12">
    <source>
        <dbReference type="SAM" id="MobiDB-lite"/>
    </source>
</evidence>
<dbReference type="Pfam" id="PF03567">
    <property type="entry name" value="Sulfotransfer_2"/>
    <property type="match status" value="1"/>
</dbReference>
<dbReference type="AlphaFoldDB" id="A0A556TQF5"/>
<dbReference type="GO" id="GO:0030166">
    <property type="term" value="P:proteoglycan biosynthetic process"/>
    <property type="evidence" value="ECO:0007669"/>
    <property type="project" value="TreeGrafter"/>
</dbReference>
<dbReference type="GO" id="GO:0000139">
    <property type="term" value="C:Golgi membrane"/>
    <property type="evidence" value="ECO:0007669"/>
    <property type="project" value="UniProtKB-SubCell"/>
</dbReference>
<evidence type="ECO:0000256" key="2">
    <source>
        <dbReference type="ARBA" id="ARBA00006339"/>
    </source>
</evidence>
<evidence type="ECO:0000256" key="9">
    <source>
        <dbReference type="ARBA" id="ARBA00023180"/>
    </source>
</evidence>